<reference evidence="2 3" key="2">
    <citation type="journal article" date="2022" name="Mol. Biol. Evol.">
        <title>Comparative Genomics Reveals Insights into the Divergent Evolution of Astigmatic Mites and Household Pest Adaptations.</title>
        <authorList>
            <person name="Xiong Q."/>
            <person name="Wan A.T."/>
            <person name="Liu X."/>
            <person name="Fung C.S."/>
            <person name="Xiao X."/>
            <person name="Malainual N."/>
            <person name="Hou J."/>
            <person name="Wang L."/>
            <person name="Wang M."/>
            <person name="Yang K.Y."/>
            <person name="Cui Y."/>
            <person name="Leung E.L."/>
            <person name="Nong W."/>
            <person name="Shin S.K."/>
            <person name="Au S.W."/>
            <person name="Jeong K.Y."/>
            <person name="Chew F.T."/>
            <person name="Hui J.H."/>
            <person name="Leung T.F."/>
            <person name="Tungtrongchitr A."/>
            <person name="Zhong N."/>
            <person name="Liu Z."/>
            <person name="Tsui S.K."/>
        </authorList>
    </citation>
    <scope>NUCLEOTIDE SEQUENCE [LARGE SCALE GENOMIC DNA]</scope>
    <source>
        <strain evidence="2">Derp</strain>
    </source>
</reference>
<feature type="compositionally biased region" description="Polar residues" evidence="1">
    <location>
        <begin position="1"/>
        <end position="17"/>
    </location>
</feature>
<evidence type="ECO:0000313" key="3">
    <source>
        <dbReference type="Proteomes" id="UP000887458"/>
    </source>
</evidence>
<evidence type="ECO:0000256" key="1">
    <source>
        <dbReference type="SAM" id="MobiDB-lite"/>
    </source>
</evidence>
<protein>
    <submittedName>
        <fullName evidence="2">Uncharacterized protein</fullName>
    </submittedName>
</protein>
<accession>A0ABQ8J7D0</accession>
<evidence type="ECO:0000313" key="2">
    <source>
        <dbReference type="EMBL" id="KAH9418499.1"/>
    </source>
</evidence>
<gene>
    <name evidence="2" type="ORF">DERP_011361</name>
</gene>
<feature type="region of interest" description="Disordered" evidence="1">
    <location>
        <begin position="1"/>
        <end position="20"/>
    </location>
</feature>
<organism evidence="2 3">
    <name type="scientific">Dermatophagoides pteronyssinus</name>
    <name type="common">European house dust mite</name>
    <dbReference type="NCBI Taxonomy" id="6956"/>
    <lineage>
        <taxon>Eukaryota</taxon>
        <taxon>Metazoa</taxon>
        <taxon>Ecdysozoa</taxon>
        <taxon>Arthropoda</taxon>
        <taxon>Chelicerata</taxon>
        <taxon>Arachnida</taxon>
        <taxon>Acari</taxon>
        <taxon>Acariformes</taxon>
        <taxon>Sarcoptiformes</taxon>
        <taxon>Astigmata</taxon>
        <taxon>Psoroptidia</taxon>
        <taxon>Analgoidea</taxon>
        <taxon>Pyroglyphidae</taxon>
        <taxon>Dermatophagoidinae</taxon>
        <taxon>Dermatophagoides</taxon>
    </lineage>
</organism>
<dbReference type="EMBL" id="NJHN03000063">
    <property type="protein sequence ID" value="KAH9418499.1"/>
    <property type="molecule type" value="Genomic_DNA"/>
</dbReference>
<proteinExistence type="predicted"/>
<name>A0ABQ8J7D0_DERPT</name>
<sequence length="67" mass="7328">MADNDINQHGKQNGNHSQDIRFGNIDAIMIDAKSSLTSSSSSSSSELVINNLEPNHKTNHILSQYVC</sequence>
<dbReference type="Proteomes" id="UP000887458">
    <property type="component" value="Unassembled WGS sequence"/>
</dbReference>
<comment type="caution">
    <text evidence="2">The sequence shown here is derived from an EMBL/GenBank/DDBJ whole genome shotgun (WGS) entry which is preliminary data.</text>
</comment>
<reference evidence="2 3" key="1">
    <citation type="journal article" date="2018" name="J. Allergy Clin. Immunol.">
        <title>High-quality assembly of Dermatophagoides pteronyssinus genome and transcriptome reveals a wide range of novel allergens.</title>
        <authorList>
            <person name="Liu X.Y."/>
            <person name="Yang K.Y."/>
            <person name="Wang M.Q."/>
            <person name="Kwok J.S."/>
            <person name="Zeng X."/>
            <person name="Yang Z."/>
            <person name="Xiao X.J."/>
            <person name="Lau C.P."/>
            <person name="Li Y."/>
            <person name="Huang Z.M."/>
            <person name="Ba J.G."/>
            <person name="Yim A.K."/>
            <person name="Ouyang C.Y."/>
            <person name="Ngai S.M."/>
            <person name="Chan T.F."/>
            <person name="Leung E.L."/>
            <person name="Liu L."/>
            <person name="Liu Z.G."/>
            <person name="Tsui S.K."/>
        </authorList>
    </citation>
    <scope>NUCLEOTIDE SEQUENCE [LARGE SCALE GENOMIC DNA]</scope>
    <source>
        <strain evidence="2">Derp</strain>
    </source>
</reference>
<keyword evidence="3" id="KW-1185">Reference proteome</keyword>